<feature type="compositionally biased region" description="Basic and acidic residues" evidence="2">
    <location>
        <begin position="69"/>
        <end position="87"/>
    </location>
</feature>
<dbReference type="AlphaFoldDB" id="A0A6H1ZNA6"/>
<organism evidence="3">
    <name type="scientific">viral metagenome</name>
    <dbReference type="NCBI Taxonomy" id="1070528"/>
    <lineage>
        <taxon>unclassified sequences</taxon>
        <taxon>metagenomes</taxon>
        <taxon>organismal metagenomes</taxon>
    </lineage>
</organism>
<evidence type="ECO:0000256" key="1">
    <source>
        <dbReference type="SAM" id="Coils"/>
    </source>
</evidence>
<dbReference type="InterPro" id="IPR016913">
    <property type="entry name" value="UCP029215"/>
</dbReference>
<evidence type="ECO:0000313" key="3">
    <source>
        <dbReference type="EMBL" id="QJA48959.1"/>
    </source>
</evidence>
<evidence type="ECO:0000256" key="2">
    <source>
        <dbReference type="SAM" id="MobiDB-lite"/>
    </source>
</evidence>
<evidence type="ECO:0000313" key="6">
    <source>
        <dbReference type="EMBL" id="QJH99492.1"/>
    </source>
</evidence>
<dbReference type="EMBL" id="MT144792">
    <property type="protein sequence ID" value="QJH99492.1"/>
    <property type="molecule type" value="Genomic_DNA"/>
</dbReference>
<keyword evidence="1" id="KW-0175">Coiled coil</keyword>
<feature type="coiled-coil region" evidence="1">
    <location>
        <begin position="316"/>
        <end position="378"/>
    </location>
</feature>
<evidence type="ECO:0008006" key="7">
    <source>
        <dbReference type="Google" id="ProtNLM"/>
    </source>
</evidence>
<reference evidence="3" key="1">
    <citation type="submission" date="2020-03" db="EMBL/GenBank/DDBJ databases">
        <title>The deep terrestrial virosphere.</title>
        <authorList>
            <person name="Holmfeldt K."/>
            <person name="Nilsson E."/>
            <person name="Simone D."/>
            <person name="Lopez-Fernandez M."/>
            <person name="Wu X."/>
            <person name="de Brujin I."/>
            <person name="Lundin D."/>
            <person name="Andersson A."/>
            <person name="Bertilsson S."/>
            <person name="Dopson M."/>
        </authorList>
    </citation>
    <scope>NUCLEOTIDE SEQUENCE</scope>
    <source>
        <strain evidence="5">MM415A00178</strain>
        <strain evidence="4">MM415B00368</strain>
        <strain evidence="3">TM448A01202</strain>
        <strain evidence="6">TM448B01602</strain>
    </source>
</reference>
<gene>
    <name evidence="5" type="ORF">MM415A00178_0032</name>
    <name evidence="4" type="ORF">MM415B00368_0032</name>
    <name evidence="3" type="ORF">TM448A01202_0009</name>
    <name evidence="6" type="ORF">TM448B01602_0009</name>
</gene>
<accession>A0A6H1ZNA6</accession>
<feature type="region of interest" description="Disordered" evidence="2">
    <location>
        <begin position="69"/>
        <end position="88"/>
    </location>
</feature>
<sequence>MPYPNQHAARLVDPTKFEPASLRTIELGEGSGITAIVGRLKGEDKTTTQAIRFERQQFTPAEARKWLEEHDEKPIEFEPASERKDSAEPVQRYDVAPLLRSYRTPEGYLLAEGYAGRAGVLAYKRADGGVRYELIPPDELFRPDSLATLGRKPVTLQHPLRDGKPVQVDASNVGEFGVGDVDGELFEDAGGFVRVKVAVRRKDAVDAIESGIARGLSQGYTCDLDETPGTWEGQAYDAIQRNRRYNHLALCGMGRAGADARLRIDDQEVTIDGPEWPINEERKMDKPTASVEISGVRHDGLDPALAQAIGGVISERDSARTDAATHKAQYDALKKQYDTMAGQKETMDAEIRALKGQMDELNAKMVANQKKMEEATKGDGIDPAAFKARLELLTVAGKLGVEKADEMDSAGLRKAIVAAHNVDMKIDDKSEDYIGGACGLICESVLKADASHADAAALAAGLVGGKIIPPRKPDQERADAMAEYRKTVYGD</sequence>
<dbReference type="EMBL" id="MT141547">
    <property type="protein sequence ID" value="QJA65997.1"/>
    <property type="molecule type" value="Genomic_DNA"/>
</dbReference>
<proteinExistence type="predicted"/>
<evidence type="ECO:0000313" key="4">
    <source>
        <dbReference type="EMBL" id="QJA65997.1"/>
    </source>
</evidence>
<dbReference type="EMBL" id="MT144111">
    <property type="protein sequence ID" value="QJA48959.1"/>
    <property type="molecule type" value="Genomic_DNA"/>
</dbReference>
<dbReference type="EMBL" id="MT142532">
    <property type="protein sequence ID" value="QJA84622.1"/>
    <property type="molecule type" value="Genomic_DNA"/>
</dbReference>
<name>A0A6H1ZNA6_9ZZZZ</name>
<dbReference type="Pfam" id="PF09979">
    <property type="entry name" value="DUF2213"/>
    <property type="match status" value="1"/>
</dbReference>
<protein>
    <recommendedName>
        <fullName evidence="7">DUF2213 domain-containing protein</fullName>
    </recommendedName>
</protein>
<evidence type="ECO:0000313" key="5">
    <source>
        <dbReference type="EMBL" id="QJA84622.1"/>
    </source>
</evidence>